<gene>
    <name evidence="1" type="primary">ORF55099</name>
</gene>
<dbReference type="EMBL" id="HACG01018597">
    <property type="protein sequence ID" value="CEK65462.1"/>
    <property type="molecule type" value="Transcribed_RNA"/>
</dbReference>
<dbReference type="AlphaFoldDB" id="A0A0B6ZAQ9"/>
<accession>A0A0B6ZAQ9</accession>
<name>A0A0B6ZAQ9_9EUPU</name>
<reference evidence="1" key="1">
    <citation type="submission" date="2014-12" db="EMBL/GenBank/DDBJ databases">
        <title>Insight into the proteome of Arion vulgaris.</title>
        <authorList>
            <person name="Aradska J."/>
            <person name="Bulat T."/>
            <person name="Smidak R."/>
            <person name="Sarate P."/>
            <person name="Gangsoo J."/>
            <person name="Sialana F."/>
            <person name="Bilban M."/>
            <person name="Lubec G."/>
        </authorList>
    </citation>
    <scope>NUCLEOTIDE SEQUENCE</scope>
    <source>
        <tissue evidence="1">Skin</tissue>
    </source>
</reference>
<proteinExistence type="predicted"/>
<evidence type="ECO:0000313" key="1">
    <source>
        <dbReference type="EMBL" id="CEK65462.1"/>
    </source>
</evidence>
<protein>
    <submittedName>
        <fullName evidence="1">Uncharacterized protein</fullName>
    </submittedName>
</protein>
<organism evidence="1">
    <name type="scientific">Arion vulgaris</name>
    <dbReference type="NCBI Taxonomy" id="1028688"/>
    <lineage>
        <taxon>Eukaryota</taxon>
        <taxon>Metazoa</taxon>
        <taxon>Spiralia</taxon>
        <taxon>Lophotrochozoa</taxon>
        <taxon>Mollusca</taxon>
        <taxon>Gastropoda</taxon>
        <taxon>Heterobranchia</taxon>
        <taxon>Euthyneura</taxon>
        <taxon>Panpulmonata</taxon>
        <taxon>Eupulmonata</taxon>
        <taxon>Stylommatophora</taxon>
        <taxon>Helicina</taxon>
        <taxon>Arionoidea</taxon>
        <taxon>Arionidae</taxon>
        <taxon>Arion</taxon>
    </lineage>
</organism>
<sequence>MNRKTHTLKMKKLVYNPLCSVNAVWLQTVHVACHNIILGHSWTKEVQVFNYINSLTPDGIMGCDHGLVRELF</sequence>